<name>A0A3E0VEU8_9MICO</name>
<evidence type="ECO:0000313" key="2">
    <source>
        <dbReference type="EMBL" id="RFA08073.1"/>
    </source>
</evidence>
<evidence type="ECO:0000313" key="3">
    <source>
        <dbReference type="Proteomes" id="UP000256486"/>
    </source>
</evidence>
<evidence type="ECO:0008006" key="4">
    <source>
        <dbReference type="Google" id="ProtNLM"/>
    </source>
</evidence>
<dbReference type="AlphaFoldDB" id="A0A3E0VEU8"/>
<keyword evidence="1" id="KW-0812">Transmembrane</keyword>
<dbReference type="RefSeq" id="WP_116413489.1">
    <property type="nucleotide sequence ID" value="NZ_NBWZ01000001.1"/>
</dbReference>
<gene>
    <name evidence="2" type="ORF">B7R54_01720</name>
</gene>
<accession>A0A3E0VEU8</accession>
<feature type="transmembrane region" description="Helical" evidence="1">
    <location>
        <begin position="50"/>
        <end position="69"/>
    </location>
</feature>
<keyword evidence="1" id="KW-0472">Membrane</keyword>
<protein>
    <recommendedName>
        <fullName evidence="4">FtsK domain-containing protein</fullName>
    </recommendedName>
</protein>
<dbReference type="Proteomes" id="UP000256486">
    <property type="component" value="Unassembled WGS sequence"/>
</dbReference>
<dbReference type="InterPro" id="IPR027417">
    <property type="entry name" value="P-loop_NTPase"/>
</dbReference>
<evidence type="ECO:0000256" key="1">
    <source>
        <dbReference type="SAM" id="Phobius"/>
    </source>
</evidence>
<keyword evidence="3" id="KW-1185">Reference proteome</keyword>
<reference evidence="2 3" key="1">
    <citation type="submission" date="2017-04" db="EMBL/GenBank/DDBJ databases">
        <title>Comparative genome analysis of Subtercola boreus.</title>
        <authorList>
            <person name="Cho Y.-J."/>
            <person name="Cho A."/>
            <person name="Kim O.-S."/>
            <person name="Lee J.-I."/>
        </authorList>
    </citation>
    <scope>NUCLEOTIDE SEQUENCE [LARGE SCALE GENOMIC DNA]</scope>
    <source>
        <strain evidence="2 3">K300</strain>
    </source>
</reference>
<proteinExistence type="predicted"/>
<sequence length="504" mass="55970">MRNAGENASDFWNNTKDKKPEVAIFLFFVLVWWYALKLVLWTFPRRFPKAAIWFWVTVLLVLPLLHSNYPITAVIPVAVGIYAQIKLQKVIANRRMLKGYLLEVASLMDAKLGTEFMANHLRVSSTAKEGVLQLSIRTPRHFTDDQMLATMPIVAAGLQLVRVSPLNINARQGNLDVLLLGVDPLTEDLDPVKAGVLNLTEQEQNNVFHWLDVGTTELGDPLQIPMFLKEGGAVRALHSGLSGAGKSSIIRQQLLWAVNNPNIDVGIIDGKGDQFTWFKNGADRYIKGQYGKEAFLDFLTWLESERDRRGLVMGASKLVNFHRQSDSWNPTDDGNELLVVWDELSPVLGHFTTSKEKAEIQDRLYGILSVARSLGMAFILSSQTFPSYMLETRIRDLCFDLGVGYKQPEQDAKYIGFTSLDLARPDLIRGVMVESGRLSCAGQFAVRGLSTPGYGKSYYISAEQIVNALPAPPEPSEEAPFVELDALEPVPSLSLVKAGSSADS</sequence>
<dbReference type="EMBL" id="NBWZ01000001">
    <property type="protein sequence ID" value="RFA08073.1"/>
    <property type="molecule type" value="Genomic_DNA"/>
</dbReference>
<dbReference type="Gene3D" id="3.40.50.300">
    <property type="entry name" value="P-loop containing nucleotide triphosphate hydrolases"/>
    <property type="match status" value="1"/>
</dbReference>
<organism evidence="2 3">
    <name type="scientific">Subtercola boreus</name>
    <dbReference type="NCBI Taxonomy" id="120213"/>
    <lineage>
        <taxon>Bacteria</taxon>
        <taxon>Bacillati</taxon>
        <taxon>Actinomycetota</taxon>
        <taxon>Actinomycetes</taxon>
        <taxon>Micrococcales</taxon>
        <taxon>Microbacteriaceae</taxon>
        <taxon>Subtercola</taxon>
    </lineage>
</organism>
<feature type="transmembrane region" description="Helical" evidence="1">
    <location>
        <begin position="22"/>
        <end position="43"/>
    </location>
</feature>
<comment type="caution">
    <text evidence="2">The sequence shown here is derived from an EMBL/GenBank/DDBJ whole genome shotgun (WGS) entry which is preliminary data.</text>
</comment>
<keyword evidence="1" id="KW-1133">Transmembrane helix</keyword>